<keyword evidence="4" id="KW-1185">Reference proteome</keyword>
<comment type="subcellular location">
    <subcellularLocation>
        <location evidence="1">Cell outer membrane</location>
    </subcellularLocation>
</comment>
<dbReference type="Pfam" id="PF04453">
    <property type="entry name" value="LptD"/>
    <property type="match status" value="1"/>
</dbReference>
<dbReference type="Proteomes" id="UP000220034">
    <property type="component" value="Unassembled WGS sequence"/>
</dbReference>
<gene>
    <name evidence="1" type="primary">lptD</name>
    <name evidence="3" type="ORF">SAMN06273572_102340</name>
</gene>
<dbReference type="HAMAP" id="MF_01411">
    <property type="entry name" value="LPS_assembly_LptD"/>
    <property type="match status" value="1"/>
</dbReference>
<dbReference type="GO" id="GO:0043165">
    <property type="term" value="P:Gram-negative-bacterium-type cell outer membrane assembly"/>
    <property type="evidence" value="ECO:0007669"/>
    <property type="project" value="UniProtKB-UniRule"/>
</dbReference>
<reference evidence="4" key="1">
    <citation type="submission" date="2017-09" db="EMBL/GenBank/DDBJ databases">
        <authorList>
            <person name="Varghese N."/>
            <person name="Submissions S."/>
        </authorList>
    </citation>
    <scope>NUCLEOTIDE SEQUENCE [LARGE SCALE GENOMIC DNA]</scope>
    <source>
        <strain evidence="4">C7</strain>
    </source>
</reference>
<dbReference type="InterPro" id="IPR007543">
    <property type="entry name" value="LptD_C"/>
</dbReference>
<evidence type="ECO:0000313" key="3">
    <source>
        <dbReference type="EMBL" id="SOH93662.1"/>
    </source>
</evidence>
<accession>A0A2C9CQY9</accession>
<dbReference type="GO" id="GO:0009279">
    <property type="term" value="C:cell outer membrane"/>
    <property type="evidence" value="ECO:0007669"/>
    <property type="project" value="UniProtKB-SubCell"/>
</dbReference>
<evidence type="ECO:0000256" key="1">
    <source>
        <dbReference type="HAMAP-Rule" id="MF_01411"/>
    </source>
</evidence>
<dbReference type="AlphaFoldDB" id="A0A2C9CQY9"/>
<dbReference type="GO" id="GO:0015920">
    <property type="term" value="P:lipopolysaccharide transport"/>
    <property type="evidence" value="ECO:0007669"/>
    <property type="project" value="InterPro"/>
</dbReference>
<dbReference type="Gene3D" id="2.60.450.10">
    <property type="entry name" value="Lipopolysaccharide (LPS) transport protein A like domain"/>
    <property type="match status" value="1"/>
</dbReference>
<dbReference type="RefSeq" id="WP_180955929.1">
    <property type="nucleotide sequence ID" value="NZ_OCTN01000002.1"/>
</dbReference>
<dbReference type="PANTHER" id="PTHR30189">
    <property type="entry name" value="LPS-ASSEMBLY PROTEIN"/>
    <property type="match status" value="1"/>
</dbReference>
<feature type="domain" description="LptD C-terminal" evidence="2">
    <location>
        <begin position="260"/>
        <end position="614"/>
    </location>
</feature>
<protein>
    <recommendedName>
        <fullName evidence="1">LPS-assembly protein LptD</fullName>
    </recommendedName>
</protein>
<dbReference type="EMBL" id="OCTN01000002">
    <property type="protein sequence ID" value="SOH93662.1"/>
    <property type="molecule type" value="Genomic_DNA"/>
</dbReference>
<sequence length="690" mass="75973">MAIAVPSFAQQNDRVALVADRISVDAETGALIAEGNVTIIRGETTLQTDRLIYNETDGTVSVPAAMTIQQGDALVLYADFAELDSGLQAGVIAGARALIDNQLQVAATTAQQVDGRFTVMNQIVASSCTICEENPVPIWSIRAERVVRDSTELEFHYENAVFELFGVPVLYLPYFRHPDPSVDRASGFLSPEFNSSDIYGFGFKLPYHIVIDDSSDATLTPFTTAEEGVLLEAEYRRVFDRGELELSGVSKLQSDDVGDMRGYLSAVGHYELGFDVVGRIDMTLLSDDAFLTAFGYSDDDRITSELSLEKFEQNSFWTVSTVYFDSLRTTESQDTVPMILPEAEYRQSFDLGTARAEVNADILSYTRTRGRDLSRATVGAGLDQSYVTEPGLVLRGFADVSGDIYSVRNDATLGDVDETRLRSTVGMEFRMPFVRRTAELTQIVEPILQLVHGEQSGNINDIPNEDSVLVEFDETSLFSTNRFPGTDRYETGTYANVGLRYESITPSGRNLTGTVGRVFRDKPLASFANSTGLDGLNSDYVVAFGYDATDTISFSGSALADDDFELSRTELQFDYTGADVSFSSTYVYLRADATSVVDRAELVMDMEYQIDDNWSGELGFRRDLENDAFISADAGLTWGNECATFEFSVSRRFTTSNNVEPSTEFGLTMRLAGLGTQGDAAERRRRSCGI</sequence>
<dbReference type="GO" id="GO:1990351">
    <property type="term" value="C:transporter complex"/>
    <property type="evidence" value="ECO:0007669"/>
    <property type="project" value="TreeGrafter"/>
</dbReference>
<proteinExistence type="inferred from homology"/>
<keyword evidence="1" id="KW-0732">Signal</keyword>
<name>A0A2C9CQY9_9RHOB</name>
<comment type="function">
    <text evidence="1">Involved in the assembly of lipopolysaccharide (LPS) at the surface of the outer membrane.</text>
</comment>
<evidence type="ECO:0000259" key="2">
    <source>
        <dbReference type="Pfam" id="PF04453"/>
    </source>
</evidence>
<comment type="caution">
    <text evidence="1">Lacks conserved residue(s) required for the propagation of feature annotation.</text>
</comment>
<dbReference type="InterPro" id="IPR050218">
    <property type="entry name" value="LptD"/>
</dbReference>
<dbReference type="PANTHER" id="PTHR30189:SF1">
    <property type="entry name" value="LPS-ASSEMBLY PROTEIN LPTD"/>
    <property type="match status" value="1"/>
</dbReference>
<evidence type="ECO:0000313" key="4">
    <source>
        <dbReference type="Proteomes" id="UP000220034"/>
    </source>
</evidence>
<comment type="similarity">
    <text evidence="1">Belongs to the LptD family.</text>
</comment>
<dbReference type="InterPro" id="IPR020889">
    <property type="entry name" value="LipoPS_assembly_LptD"/>
</dbReference>
<keyword evidence="1" id="KW-0998">Cell outer membrane</keyword>
<organism evidence="3 4">
    <name type="scientific">Pontivivens marinum</name>
    <dbReference type="NCBI Taxonomy" id="1690039"/>
    <lineage>
        <taxon>Bacteria</taxon>
        <taxon>Pseudomonadati</taxon>
        <taxon>Pseudomonadota</taxon>
        <taxon>Alphaproteobacteria</taxon>
        <taxon>Rhodobacterales</taxon>
        <taxon>Paracoccaceae</taxon>
        <taxon>Pontivivens</taxon>
    </lineage>
</organism>
<keyword evidence="1" id="KW-0472">Membrane</keyword>
<comment type="subunit">
    <text evidence="1">Component of the lipopolysaccharide transport and assembly complex.</text>
</comment>